<reference evidence="2" key="1">
    <citation type="journal article" date="2019" name="Int. J. Syst. Evol. Microbiol.">
        <title>The Global Catalogue of Microorganisms (GCM) 10K type strain sequencing project: providing services to taxonomists for standard genome sequencing and annotation.</title>
        <authorList>
            <consortium name="The Broad Institute Genomics Platform"/>
            <consortium name="The Broad Institute Genome Sequencing Center for Infectious Disease"/>
            <person name="Wu L."/>
            <person name="Ma J."/>
        </authorList>
    </citation>
    <scope>NUCLEOTIDE SEQUENCE [LARGE SCALE GENOMIC DNA]</scope>
    <source>
        <strain evidence="2">JCM 17843</strain>
    </source>
</reference>
<name>A0ABQ2LB75_9PROT</name>
<protein>
    <submittedName>
        <fullName evidence="1">Haloacid dehalogenase</fullName>
    </submittedName>
</protein>
<dbReference type="EMBL" id="BMOV01000003">
    <property type="protein sequence ID" value="GGO09190.1"/>
    <property type="molecule type" value="Genomic_DNA"/>
</dbReference>
<dbReference type="SFLD" id="SFLDS00003">
    <property type="entry name" value="Haloacid_Dehalogenase"/>
    <property type="match status" value="1"/>
</dbReference>
<comment type="caution">
    <text evidence="1">The sequence shown here is derived from an EMBL/GenBank/DDBJ whole genome shotgun (WGS) entry which is preliminary data.</text>
</comment>
<dbReference type="NCBIfam" id="TIGR01509">
    <property type="entry name" value="HAD-SF-IA-v3"/>
    <property type="match status" value="1"/>
</dbReference>
<dbReference type="CDD" id="cd02603">
    <property type="entry name" value="HAD_sEH-N_like"/>
    <property type="match status" value="1"/>
</dbReference>
<dbReference type="InterPro" id="IPR023214">
    <property type="entry name" value="HAD_sf"/>
</dbReference>
<dbReference type="PANTHER" id="PTHR43611">
    <property type="entry name" value="ALPHA-D-GLUCOSE 1-PHOSPHATE PHOSPHATASE"/>
    <property type="match status" value="1"/>
</dbReference>
<dbReference type="Gene3D" id="3.40.50.1000">
    <property type="entry name" value="HAD superfamily/HAD-like"/>
    <property type="match status" value="1"/>
</dbReference>
<accession>A0ABQ2LB75</accession>
<dbReference type="Gene3D" id="1.10.150.240">
    <property type="entry name" value="Putative phosphatase, domain 2"/>
    <property type="match status" value="1"/>
</dbReference>
<dbReference type="SFLD" id="SFLDG01129">
    <property type="entry name" value="C1.5:_HAD__Beta-PGM__Phosphata"/>
    <property type="match status" value="1"/>
</dbReference>
<dbReference type="RefSeq" id="WP_150005822.1">
    <property type="nucleotide sequence ID" value="NZ_BMOV01000003.1"/>
</dbReference>
<dbReference type="InterPro" id="IPR023198">
    <property type="entry name" value="PGP-like_dom2"/>
</dbReference>
<dbReference type="Pfam" id="PF00702">
    <property type="entry name" value="Hydrolase"/>
    <property type="match status" value="1"/>
</dbReference>
<dbReference type="Proteomes" id="UP000602381">
    <property type="component" value="Unassembled WGS sequence"/>
</dbReference>
<evidence type="ECO:0000313" key="1">
    <source>
        <dbReference type="EMBL" id="GGO09190.1"/>
    </source>
</evidence>
<sequence>MSGISAVIFDIGNVLVRWDPRILYQELIADPEELDWFLDTVVPLSWHTEHDRGRSFAESIAKRQRAFPEYADLIAQFFLRWEETIGPPIAGSVAILEALDDAGVPVFALTNYSQETFPAFQKRFSFSKRFRNVVVSGAEKMVKPDPRIYDLAIDRFGIVPEQTAFIDDRLDNVEAAIEQGLHGILFENPVKLAQDLRSLGLPLALQDSQLRV</sequence>
<dbReference type="PANTHER" id="PTHR43611:SF3">
    <property type="entry name" value="FLAVIN MONONUCLEOTIDE HYDROLASE 1, CHLOROPLATIC"/>
    <property type="match status" value="1"/>
</dbReference>
<keyword evidence="2" id="KW-1185">Reference proteome</keyword>
<dbReference type="PRINTS" id="PR00413">
    <property type="entry name" value="HADHALOGNASE"/>
</dbReference>
<dbReference type="InterPro" id="IPR036412">
    <property type="entry name" value="HAD-like_sf"/>
</dbReference>
<evidence type="ECO:0000313" key="2">
    <source>
        <dbReference type="Proteomes" id="UP000602381"/>
    </source>
</evidence>
<dbReference type="SUPFAM" id="SSF56784">
    <property type="entry name" value="HAD-like"/>
    <property type="match status" value="1"/>
</dbReference>
<organism evidence="1 2">
    <name type="scientific">Iodidimonas muriae</name>
    <dbReference type="NCBI Taxonomy" id="261467"/>
    <lineage>
        <taxon>Bacteria</taxon>
        <taxon>Pseudomonadati</taxon>
        <taxon>Pseudomonadota</taxon>
        <taxon>Alphaproteobacteria</taxon>
        <taxon>Iodidimonadales</taxon>
        <taxon>Iodidimonadaceae</taxon>
        <taxon>Iodidimonas</taxon>
    </lineage>
</organism>
<dbReference type="InterPro" id="IPR006439">
    <property type="entry name" value="HAD-SF_hydro_IA"/>
</dbReference>
<proteinExistence type="predicted"/>
<gene>
    <name evidence="1" type="ORF">GCM10007972_10480</name>
</gene>